<dbReference type="GO" id="GO:0005929">
    <property type="term" value="C:cilium"/>
    <property type="evidence" value="ECO:0007669"/>
    <property type="project" value="UniProtKB-SubCell"/>
</dbReference>
<keyword evidence="3" id="KW-0677">Repeat</keyword>
<dbReference type="Pfam" id="PF23387">
    <property type="entry name" value="TPR_IFT80_172"/>
    <property type="match status" value="1"/>
</dbReference>
<dbReference type="Pfam" id="PF24762">
    <property type="entry name" value="TPR_IF140-IFT172"/>
    <property type="match status" value="1"/>
</dbReference>
<sequence>MRQLFRLDAGRGSRDAAAFAWEPRGNYLAAGGEPGLVHIYDRHGDHVAEITGETTAPVKALAWDRDGDCLAIMQDREPTISLWDSQMKTVTKLDTALKDPSFFCWSKTSSQLVVGNKNGNILVYDRRTRKKVSVLGKHPKKITCGCWSAQTNKLALGSDDRTLTLSNESGDTLEQTELKHAPIDMQFATQKRDAASDDSETHLSINMGGKSLLLYDLKEPDNPLELAFSSKYGSIIAHTWFGDGLMLLGFSDGYVVVISTSMREIGQEQYSGQFHKKRLDSIAYSPALNYAAVAGDGGIKLVDLSTFKDLKKETVSDLDGSIAKVEWSPDGHVLCASTKRGQVATYLARMPLVHGACGDTVAYLSSLREITLVKSGTPEDDQNVIIPVGLEPSYLAVGPKHVGVGMNNAALFYDISTKEEVHKEEYNGRVSQMSISESHCAVLSGGRVTLHAIDGSRRRTFPDRDSGDDMGDKVTALALTKDVLVYGTKSGMVHFFAINPEGPLPGVELRHERAILKIVPNVKGTRFIVVDTSKNAYVYAPTTSDLTPIPSFPRDFTSVIWEVIDRHVFIVSSPSELHTYAYAPQTVRGAVVAKLGAVDVSETGGVTMRPKASPLHPQGLVPVCSHDGTITCQTSGGTLTKIQCPLYEHRDDDDATPELHFCQNLALLRLKDAWNAAIDINKRPYWLALSGKAMDVLDVNMAIRVYRQLGDAGMVLGLERIKPFEDTNLLAGHILLLFQDYDAAQDLFLASTQPLHALDMRRDLLHWEQALKLAHSLDPAQVPAISCSYAQQLEFKGEYDPALRAFESAKKAIDRAYQRRVEEKEEDLEGDMMRKKCLCGVARCTLHLGDLRKGMTYLREADDKILYRDCAKILEDMNQHSEAAGLYEDAEHWEKAAAIYIKKLDFSRCASVMPKVTLPKLHAQYAKACEASERFQEAVQAYENAHDLDSVVRLHLNQLNTPERGFDIVRRTQSSDGARLVAKFCQDHGDFKGAIEFLLMAKGTEEAFELAKLHNQVEKYTEVLGDSIRADDALNVAQHYEKINEPGLAGKYYALCNDYGRALKLFIKCGEKEVHAAIDIVGKARNDALTHTLIDFLMGEPDGVPKDPNYIYRLYIALGNYPQAAKTAVIIAKQEQELGNYAQAHAILHETIVKLREQKVHVPQALRHPFVLLHSYVLAGKLARRGEQDLAARMLLRVAKSISKFPAHVVPILTSVVVACTKAGLKQSAHEYALQLMKPEYRSKIDAKFKRKIEAIIRKAQDLDEIAEPTSKCPVSSQQIPITSLECPTTQEELPMCVVTGRHVEKEDFCVCPNSRMPALRSHYLQYIKTEGAAARTRAIANEAKGGEPVKGQLEVLDPVCGKPVMASELTLMAPEEVDAFLKEWAK</sequence>
<dbReference type="InterPro" id="IPR040379">
    <property type="entry name" value="WDR19/dyf-2"/>
</dbReference>
<keyword evidence="6" id="KW-0966">Cell projection</keyword>
<feature type="domain" description="IF140/IFT172/WDR19 TPR" evidence="10">
    <location>
        <begin position="866"/>
        <end position="1155"/>
    </location>
</feature>
<dbReference type="GO" id="GO:0035721">
    <property type="term" value="P:intraciliary retrograde transport"/>
    <property type="evidence" value="ECO:0007669"/>
    <property type="project" value="InterPro"/>
</dbReference>
<dbReference type="SUPFAM" id="SSF82171">
    <property type="entry name" value="DPP6 N-terminal domain-like"/>
    <property type="match status" value="1"/>
</dbReference>
<keyword evidence="5" id="KW-0969">Cilium</keyword>
<accession>A0A8J2X2T2</accession>
<protein>
    <recommendedName>
        <fullName evidence="13">Intraflagellar transport protein 122 homolog</fullName>
    </recommendedName>
</protein>
<evidence type="ECO:0000259" key="9">
    <source>
        <dbReference type="Pfam" id="PF23389"/>
    </source>
</evidence>
<evidence type="ECO:0000256" key="4">
    <source>
        <dbReference type="ARBA" id="ARBA00022803"/>
    </source>
</evidence>
<dbReference type="Proteomes" id="UP000789595">
    <property type="component" value="Unassembled WGS sequence"/>
</dbReference>
<dbReference type="SUPFAM" id="SSF69322">
    <property type="entry name" value="Tricorn protease domain 2"/>
    <property type="match status" value="1"/>
</dbReference>
<dbReference type="SMART" id="SM00320">
    <property type="entry name" value="WD40"/>
    <property type="match status" value="6"/>
</dbReference>
<dbReference type="OrthoDB" id="10250638at2759"/>
<evidence type="ECO:0008006" key="13">
    <source>
        <dbReference type="Google" id="ProtNLM"/>
    </source>
</evidence>
<proteinExistence type="predicted"/>
<name>A0A8J2X2T2_9STRA</name>
<evidence type="ECO:0000256" key="2">
    <source>
        <dbReference type="ARBA" id="ARBA00022574"/>
    </source>
</evidence>
<dbReference type="Pfam" id="PF15911">
    <property type="entry name" value="Beta-prop_WDR19_2nd"/>
    <property type="match status" value="1"/>
</dbReference>
<keyword evidence="4" id="KW-0802">TPR repeat</keyword>
<gene>
    <name evidence="11" type="ORF">PECAL_5P10730</name>
</gene>
<dbReference type="PANTHER" id="PTHR14920:SF0">
    <property type="entry name" value="WD REPEAT DOMAIN 19"/>
    <property type="match status" value="1"/>
</dbReference>
<comment type="caution">
    <text evidence="11">The sequence shown here is derived from an EMBL/GenBank/DDBJ whole genome shotgun (WGS) entry which is preliminary data.</text>
</comment>
<dbReference type="InterPro" id="IPR001680">
    <property type="entry name" value="WD40_rpt"/>
</dbReference>
<dbReference type="Gene3D" id="2.130.10.10">
    <property type="entry name" value="YVTN repeat-like/Quinoprotein amine dehydrogenase"/>
    <property type="match status" value="2"/>
</dbReference>
<evidence type="ECO:0000259" key="10">
    <source>
        <dbReference type="Pfam" id="PF24762"/>
    </source>
</evidence>
<evidence type="ECO:0000256" key="5">
    <source>
        <dbReference type="ARBA" id="ARBA00023069"/>
    </source>
</evidence>
<feature type="domain" description="WDR19 WD40 repeat" evidence="7">
    <location>
        <begin position="361"/>
        <end position="642"/>
    </location>
</feature>
<feature type="domain" description="IFT80/172/WDR35 TPR" evidence="8">
    <location>
        <begin position="686"/>
        <end position="776"/>
    </location>
</feature>
<dbReference type="FunFam" id="2.130.10.10:FF:000242">
    <property type="entry name" value="WD repeat domain 19, isoform CRA_a"/>
    <property type="match status" value="1"/>
</dbReference>
<evidence type="ECO:0000313" key="11">
    <source>
        <dbReference type="EMBL" id="CAH0376480.1"/>
    </source>
</evidence>
<dbReference type="Pfam" id="PF23389">
    <property type="entry name" value="Beta-prop_WDR19_1st"/>
    <property type="match status" value="1"/>
</dbReference>
<evidence type="ECO:0000256" key="3">
    <source>
        <dbReference type="ARBA" id="ARBA00022737"/>
    </source>
</evidence>
<evidence type="ECO:0000256" key="6">
    <source>
        <dbReference type="ARBA" id="ARBA00023273"/>
    </source>
</evidence>
<dbReference type="PANTHER" id="PTHR14920">
    <property type="entry name" value="OSMOTIC AVOIDANCE ABNORMAL PROTEIN 1/WD REPEAT MEMBRANE PROTEIN"/>
    <property type="match status" value="1"/>
</dbReference>
<reference evidence="11" key="1">
    <citation type="submission" date="2021-11" db="EMBL/GenBank/DDBJ databases">
        <authorList>
            <consortium name="Genoscope - CEA"/>
            <person name="William W."/>
        </authorList>
    </citation>
    <scope>NUCLEOTIDE SEQUENCE</scope>
</reference>
<dbReference type="GO" id="GO:0030991">
    <property type="term" value="C:intraciliary transport particle A"/>
    <property type="evidence" value="ECO:0007669"/>
    <property type="project" value="TreeGrafter"/>
</dbReference>
<keyword evidence="2" id="KW-0853">WD repeat</keyword>
<dbReference type="InterPro" id="IPR015943">
    <property type="entry name" value="WD40/YVTN_repeat-like_dom_sf"/>
</dbReference>
<evidence type="ECO:0000313" key="12">
    <source>
        <dbReference type="Proteomes" id="UP000789595"/>
    </source>
</evidence>
<dbReference type="EMBL" id="CAKKNE010000005">
    <property type="protein sequence ID" value="CAH0376480.1"/>
    <property type="molecule type" value="Genomic_DNA"/>
</dbReference>
<dbReference type="InterPro" id="IPR056157">
    <property type="entry name" value="TPR_IFT80_172_dom"/>
</dbReference>
<dbReference type="GO" id="GO:0060271">
    <property type="term" value="P:cilium assembly"/>
    <property type="evidence" value="ECO:0007669"/>
    <property type="project" value="TreeGrafter"/>
</dbReference>
<keyword evidence="12" id="KW-1185">Reference proteome</keyword>
<feature type="domain" description="WDR19 first beta-propeller" evidence="9">
    <location>
        <begin position="18"/>
        <end position="341"/>
    </location>
</feature>
<dbReference type="InterPro" id="IPR056168">
    <property type="entry name" value="TPR_IF140/IFT172/WDR19"/>
</dbReference>
<evidence type="ECO:0000259" key="7">
    <source>
        <dbReference type="Pfam" id="PF15911"/>
    </source>
</evidence>
<comment type="subcellular location">
    <subcellularLocation>
        <location evidence="1">Cell projection</location>
        <location evidence="1">Cilium</location>
    </subcellularLocation>
</comment>
<evidence type="ECO:0000256" key="1">
    <source>
        <dbReference type="ARBA" id="ARBA00004138"/>
    </source>
</evidence>
<dbReference type="Gene3D" id="1.25.40.470">
    <property type="match status" value="2"/>
</dbReference>
<organism evidence="11 12">
    <name type="scientific">Pelagomonas calceolata</name>
    <dbReference type="NCBI Taxonomy" id="35677"/>
    <lineage>
        <taxon>Eukaryota</taxon>
        <taxon>Sar</taxon>
        <taxon>Stramenopiles</taxon>
        <taxon>Ochrophyta</taxon>
        <taxon>Pelagophyceae</taxon>
        <taxon>Pelagomonadales</taxon>
        <taxon>Pelagomonadaceae</taxon>
        <taxon>Pelagomonas</taxon>
    </lineage>
</organism>
<dbReference type="InterPro" id="IPR057855">
    <property type="entry name" value="Beta-prop_WDR19_1st"/>
</dbReference>
<dbReference type="InterPro" id="IPR039468">
    <property type="entry name" value="WDR19_WD40_rpt"/>
</dbReference>
<evidence type="ECO:0000259" key="8">
    <source>
        <dbReference type="Pfam" id="PF23387"/>
    </source>
</evidence>